<dbReference type="CDD" id="cd18793">
    <property type="entry name" value="SF2_C_SNF"/>
    <property type="match status" value="1"/>
</dbReference>
<dbReference type="Gene3D" id="3.40.50.10810">
    <property type="entry name" value="Tandem AAA-ATPase domain"/>
    <property type="match status" value="1"/>
</dbReference>
<dbReference type="GO" id="GO:0004386">
    <property type="term" value="F:helicase activity"/>
    <property type="evidence" value="ECO:0007669"/>
    <property type="project" value="UniProtKB-KW"/>
</dbReference>
<dbReference type="Gene3D" id="3.40.50.300">
    <property type="entry name" value="P-loop containing nucleotide triphosphate hydrolases"/>
    <property type="match status" value="1"/>
</dbReference>
<dbReference type="InterPro" id="IPR000330">
    <property type="entry name" value="SNF2_N"/>
</dbReference>
<comment type="similarity">
    <text evidence="2">Belongs to the SNF2/RAD54 helicase family.</text>
</comment>
<evidence type="ECO:0000256" key="1">
    <source>
        <dbReference type="ARBA" id="ARBA00004123"/>
    </source>
</evidence>
<keyword evidence="11" id="KW-1185">Reference proteome</keyword>
<dbReference type="InterPro" id="IPR038718">
    <property type="entry name" value="SNF2-like_sf"/>
</dbReference>
<evidence type="ECO:0000256" key="6">
    <source>
        <dbReference type="ARBA" id="ARBA00023242"/>
    </source>
</evidence>
<keyword evidence="4" id="KW-0378">Hydrolase</keyword>
<comment type="caution">
    <text evidence="10">The sequence shown here is derived from an EMBL/GenBank/DDBJ whole genome shotgun (WGS) entry which is preliminary data.</text>
</comment>
<evidence type="ECO:0000313" key="10">
    <source>
        <dbReference type="EMBL" id="GJU04501.1"/>
    </source>
</evidence>
<gene>
    <name evidence="10" type="ORF">Tco_1120931</name>
</gene>
<keyword evidence="3" id="KW-0547">Nucleotide-binding</keyword>
<accession>A0ABQ5IWN0</accession>
<dbReference type="EMBL" id="BQNB010021254">
    <property type="protein sequence ID" value="GJU04501.1"/>
    <property type="molecule type" value="Genomic_DNA"/>
</dbReference>
<dbReference type="SUPFAM" id="SSF52949">
    <property type="entry name" value="Macro domain-like"/>
    <property type="match status" value="1"/>
</dbReference>
<dbReference type="PANTHER" id="PTHR47157">
    <property type="entry name" value="CHROMODOMAIN-HELICASE-DNA-BINDING PROTEIN 1-LIKE"/>
    <property type="match status" value="1"/>
</dbReference>
<evidence type="ECO:0000256" key="4">
    <source>
        <dbReference type="ARBA" id="ARBA00022801"/>
    </source>
</evidence>
<dbReference type="SMART" id="SM00490">
    <property type="entry name" value="HELICc"/>
    <property type="match status" value="1"/>
</dbReference>
<dbReference type="InterPro" id="IPR043472">
    <property type="entry name" value="Macro_dom-like"/>
</dbReference>
<dbReference type="Pfam" id="PF00271">
    <property type="entry name" value="Helicase_C"/>
    <property type="match status" value="1"/>
</dbReference>
<sequence>MNYEQRLTAAAKHIFAGDSRAAAESQVNCSDVGVTASLKPHQIEGLSWLIRRYIIGVNVILVLHSGLGLHSLSSASLNGDEMGLGKTLQAISFLSYLKFCRGLNGPFLILCPLSVTDGWVSEVAKFAPKLKVMRYVGDKVYRRSLRREMFDHVQSQSSSSNEQALPFDVLLTTYDIALIDQDFLSQIPWHYAVIDEAQRLKNPSSVLYNVLKEHYIMPRRLLMTGTPIQNSLTELWALMQFCMPSVFGTLEQFSSTFKEGGDRLSGKGASIVKDKFKSLKYILGAFMLRRTKSRLIEAGTLSLPPLTEITLMAPLATLQKKVYMSILRKELPKLIALSSGTSNQLSLQNIVIQLRKACSHPYLFPGIEPEPYEEGEHLVQASGKLIVLDQLLQKLRSSGHRVLLFAQMTHTLDVLQDYMELRKYPYERLDGSIRAEERFAAIRSFSRQSVMGDSNSEADPDSAFVFLISTRAGGVGLNLVAADTVIFYEQDWNPQVDKQALQRAHRIGQMNHVMSLNLVTERTIEEVIMHRAERKLQLSHDVIGDDATDKEGKDMTGVPAGDLRSVVLGLHMIDPTTESKENSDQLDISNVNSIVEKVIAFRHGGQSAVEGVKVDINSKDVLGGHDFRGFDPILDEASYNTWVEKLKETSETYDDTALEEKNKRLKLEEKQLKAESARKKAEEKKLAKWEAQGYQSLSVKDVVCPTDDISLSDSGSVNFVYGDCTQPSKICPSEPCIIFSCVDDSGNWGHGGMFDALAKVSSQIPSAYERASEFGDLHLGDLHLIEITGDDEENRIANVHQWAALAVAQTYNPRRKVPRSNIFIPELDQCLSKASFSAAKNSGTIFAVPLKSTSVDSKGNFPKADKVNFVGLTRLLSCDCGLSMPLAPDNVFGCFMGVICVVARFAAMANVSTFFDSYNDDDTDYTRLFAAMANVSTFFDSYNDDDTDHMRLYNANCLNKCLNKYRSLVNVLINLKVTIDYGLRVLVACVWENKTDKGKRQDAAKANRILTGRHDNKVFAAMTSSDTLLPAIHGGGNLFLTKWRLASLPIRLGSLGLYSAKVAYSYAFVASRAQSWVLQDHILRDSGICDMDDDYVYALACLRDTVLSFDFSCFTNKYTATLETNAFFSEMVKNMEVHFDMTLRQKAVFECLRAPHAQVLIPLWNMWLIVNSSKASSIDTIWLGTFFLTYKDTCMHGFDAVSPFVGLSRQGFTMGQAALKSVSCKVTNHKKACIKIRHVFIPFTFDTFGFLSPEAVELLNRVQ</sequence>
<dbReference type="SMART" id="SM00487">
    <property type="entry name" value="DEXDc"/>
    <property type="match status" value="1"/>
</dbReference>
<dbReference type="PROSITE" id="PS51194">
    <property type="entry name" value="HELICASE_CTER"/>
    <property type="match status" value="1"/>
</dbReference>
<dbReference type="SUPFAM" id="SSF52540">
    <property type="entry name" value="P-loop containing nucleoside triphosphate hydrolases"/>
    <property type="match status" value="2"/>
</dbReference>
<evidence type="ECO:0000256" key="7">
    <source>
        <dbReference type="SAM" id="Coils"/>
    </source>
</evidence>
<evidence type="ECO:0000256" key="2">
    <source>
        <dbReference type="ARBA" id="ARBA00007025"/>
    </source>
</evidence>
<dbReference type="InterPro" id="IPR014001">
    <property type="entry name" value="Helicase_ATP-bd"/>
</dbReference>
<name>A0ABQ5IWN0_9ASTR</name>
<keyword evidence="7" id="KW-0175">Coiled coil</keyword>
<evidence type="ECO:0000259" key="8">
    <source>
        <dbReference type="PROSITE" id="PS51192"/>
    </source>
</evidence>
<dbReference type="PANTHER" id="PTHR47157:SF1">
    <property type="entry name" value="CHROMODOMAIN-HELICASE-DNA-BINDING PROTEIN 1-LIKE"/>
    <property type="match status" value="1"/>
</dbReference>
<dbReference type="InterPro" id="IPR031053">
    <property type="entry name" value="ALC1"/>
</dbReference>
<dbReference type="InterPro" id="IPR027417">
    <property type="entry name" value="P-loop_NTPase"/>
</dbReference>
<keyword evidence="5" id="KW-0067">ATP-binding</keyword>
<dbReference type="Gene3D" id="3.40.220.10">
    <property type="entry name" value="Leucine Aminopeptidase, subunit E, domain 1"/>
    <property type="match status" value="1"/>
</dbReference>
<evidence type="ECO:0000256" key="3">
    <source>
        <dbReference type="ARBA" id="ARBA00022741"/>
    </source>
</evidence>
<evidence type="ECO:0000313" key="11">
    <source>
        <dbReference type="Proteomes" id="UP001151760"/>
    </source>
</evidence>
<organism evidence="10 11">
    <name type="scientific">Tanacetum coccineum</name>
    <dbReference type="NCBI Taxonomy" id="301880"/>
    <lineage>
        <taxon>Eukaryota</taxon>
        <taxon>Viridiplantae</taxon>
        <taxon>Streptophyta</taxon>
        <taxon>Embryophyta</taxon>
        <taxon>Tracheophyta</taxon>
        <taxon>Spermatophyta</taxon>
        <taxon>Magnoliopsida</taxon>
        <taxon>eudicotyledons</taxon>
        <taxon>Gunneridae</taxon>
        <taxon>Pentapetalae</taxon>
        <taxon>asterids</taxon>
        <taxon>campanulids</taxon>
        <taxon>Asterales</taxon>
        <taxon>Asteraceae</taxon>
        <taxon>Asteroideae</taxon>
        <taxon>Anthemideae</taxon>
        <taxon>Anthemidinae</taxon>
        <taxon>Tanacetum</taxon>
    </lineage>
</organism>
<dbReference type="Pfam" id="PF00176">
    <property type="entry name" value="SNF2-rel_dom"/>
    <property type="match status" value="1"/>
</dbReference>
<protein>
    <submittedName>
        <fullName evidence="10">Probable helicase CHR10 isoform X1</fullName>
    </submittedName>
</protein>
<dbReference type="InterPro" id="IPR001650">
    <property type="entry name" value="Helicase_C-like"/>
</dbReference>
<feature type="domain" description="Helicase ATP-binding" evidence="8">
    <location>
        <begin position="67"/>
        <end position="245"/>
    </location>
</feature>
<dbReference type="PROSITE" id="PS51192">
    <property type="entry name" value="HELICASE_ATP_BIND_1"/>
    <property type="match status" value="1"/>
</dbReference>
<comment type="subcellular location">
    <subcellularLocation>
        <location evidence="1">Nucleus</location>
    </subcellularLocation>
</comment>
<keyword evidence="6" id="KW-0539">Nucleus</keyword>
<dbReference type="InterPro" id="IPR049730">
    <property type="entry name" value="SNF2/RAD54-like_C"/>
</dbReference>
<dbReference type="Proteomes" id="UP001151760">
    <property type="component" value="Unassembled WGS sequence"/>
</dbReference>
<reference evidence="10" key="2">
    <citation type="submission" date="2022-01" db="EMBL/GenBank/DDBJ databases">
        <authorList>
            <person name="Yamashiro T."/>
            <person name="Shiraishi A."/>
            <person name="Satake H."/>
            <person name="Nakayama K."/>
        </authorList>
    </citation>
    <scope>NUCLEOTIDE SEQUENCE</scope>
</reference>
<proteinExistence type="inferred from homology"/>
<feature type="coiled-coil region" evidence="7">
    <location>
        <begin position="655"/>
        <end position="692"/>
    </location>
</feature>
<evidence type="ECO:0000259" key="9">
    <source>
        <dbReference type="PROSITE" id="PS51194"/>
    </source>
</evidence>
<feature type="domain" description="Helicase C-terminal" evidence="9">
    <location>
        <begin position="387"/>
        <end position="556"/>
    </location>
</feature>
<evidence type="ECO:0000256" key="5">
    <source>
        <dbReference type="ARBA" id="ARBA00022840"/>
    </source>
</evidence>
<keyword evidence="10" id="KW-0347">Helicase</keyword>
<reference evidence="10" key="1">
    <citation type="journal article" date="2022" name="Int. J. Mol. Sci.">
        <title>Draft Genome of Tanacetum Coccineum: Genomic Comparison of Closely Related Tanacetum-Family Plants.</title>
        <authorList>
            <person name="Yamashiro T."/>
            <person name="Shiraishi A."/>
            <person name="Nakayama K."/>
            <person name="Satake H."/>
        </authorList>
    </citation>
    <scope>NUCLEOTIDE SEQUENCE</scope>
</reference>